<dbReference type="EMBL" id="QWIT01000175">
    <property type="protein sequence ID" value="RMZ29159.1"/>
    <property type="molecule type" value="Genomic_DNA"/>
</dbReference>
<feature type="compositionally biased region" description="Basic residues" evidence="1">
    <location>
        <begin position="511"/>
        <end position="524"/>
    </location>
</feature>
<evidence type="ECO:0000313" key="3">
    <source>
        <dbReference type="Proteomes" id="UP000281677"/>
    </source>
</evidence>
<proteinExistence type="predicted"/>
<accession>A0A3M7IUF0</accession>
<feature type="compositionally biased region" description="Basic and acidic residues" evidence="1">
    <location>
        <begin position="399"/>
        <end position="421"/>
    </location>
</feature>
<dbReference type="OrthoDB" id="3933088at2759"/>
<protein>
    <submittedName>
        <fullName evidence="2">Uncharacterized protein</fullName>
    </submittedName>
</protein>
<dbReference type="AlphaFoldDB" id="A0A3M7IUF0"/>
<evidence type="ECO:0000313" key="2">
    <source>
        <dbReference type="EMBL" id="RMZ29159.1"/>
    </source>
</evidence>
<feature type="compositionally biased region" description="Acidic residues" evidence="1">
    <location>
        <begin position="208"/>
        <end position="221"/>
    </location>
</feature>
<comment type="caution">
    <text evidence="2">The sequence shown here is derived from an EMBL/GenBank/DDBJ whole genome shotgun (WGS) entry which is preliminary data.</text>
</comment>
<name>A0A3M7IUF0_HORWE</name>
<feature type="region of interest" description="Disordered" evidence="1">
    <location>
        <begin position="178"/>
        <end position="524"/>
    </location>
</feature>
<evidence type="ECO:0000256" key="1">
    <source>
        <dbReference type="SAM" id="MobiDB-lite"/>
    </source>
</evidence>
<feature type="compositionally biased region" description="Basic and acidic residues" evidence="1">
    <location>
        <begin position="500"/>
        <end position="510"/>
    </location>
</feature>
<dbReference type="Proteomes" id="UP000281677">
    <property type="component" value="Unassembled WGS sequence"/>
</dbReference>
<reference evidence="2 3" key="1">
    <citation type="journal article" date="2018" name="BMC Genomics">
        <title>Genomic evidence for intraspecific hybridization in a clonal and extremely halotolerant yeast.</title>
        <authorList>
            <person name="Gostincar C."/>
            <person name="Stajich J.E."/>
            <person name="Zupancic J."/>
            <person name="Zalar P."/>
            <person name="Gunde-Cimerman N."/>
        </authorList>
    </citation>
    <scope>NUCLEOTIDE SEQUENCE [LARGE SCALE GENOMIC DNA]</scope>
    <source>
        <strain evidence="2 3">EXF-120</strain>
    </source>
</reference>
<gene>
    <name evidence="2" type="ORF">D0859_06757</name>
</gene>
<organism evidence="2 3">
    <name type="scientific">Hortaea werneckii</name>
    <name type="common">Black yeast</name>
    <name type="synonym">Cladosporium werneckii</name>
    <dbReference type="NCBI Taxonomy" id="91943"/>
    <lineage>
        <taxon>Eukaryota</taxon>
        <taxon>Fungi</taxon>
        <taxon>Dikarya</taxon>
        <taxon>Ascomycota</taxon>
        <taxon>Pezizomycotina</taxon>
        <taxon>Dothideomycetes</taxon>
        <taxon>Dothideomycetidae</taxon>
        <taxon>Mycosphaerellales</taxon>
        <taxon>Teratosphaeriaceae</taxon>
        <taxon>Hortaea</taxon>
    </lineage>
</organism>
<dbReference type="VEuPathDB" id="FungiDB:BTJ68_13979"/>
<feature type="region of interest" description="Disordered" evidence="1">
    <location>
        <begin position="80"/>
        <end position="128"/>
    </location>
</feature>
<feature type="compositionally biased region" description="Polar residues" evidence="1">
    <location>
        <begin position="451"/>
        <end position="460"/>
    </location>
</feature>
<feature type="compositionally biased region" description="Polar residues" evidence="1">
    <location>
        <begin position="428"/>
        <end position="443"/>
    </location>
</feature>
<feature type="compositionally biased region" description="Basic and acidic residues" evidence="1">
    <location>
        <begin position="372"/>
        <end position="382"/>
    </location>
</feature>
<sequence length="524" mass="56652">MEEDYDYDEDQFLEYDGDWIFVEDEYGLADELAESQVPEPGYSGTNAEIALESFDYDIYNYWDDVDYLADDAYWDYEGKVSRGEESQSSGQKRKRGTPARASAASKRRKLSGKDVAAGAMPGRSQTDNVMFVSKEEQVRLALQRGPVVKRSKPVAFLGDWRKRYANVDGEVLVGQMPADMEKAAQAEDATAGQTPDQEFASAAGPGSQEDEEGWEDEEEENASTAGDAGEGLPSLDPDMLKQILRQRMGDAGLDGMDEDAFMDTISKMLAGGSDEDDVAGDLANNLLGQATDGDGNSALSDWLSGQGVSLDAAEEDETSSNAEADISHGGGQPRVPGSAAASRTSPLDSAIALESSQASRGTVTPTNPRANDAQRSKGTVEGRKKRPAKQVAFDEPSGEEPRIDIESTEEKRQDTTAEPHTNEAPTPARSTRSKATNSPASSKKNTRSNDKANPNLQLQHELQDDARDHAANDPARMSSTKKGKKRKATDDDEGSWNESKGNRQVKEPATRRTRSARAKAGGKS</sequence>
<feature type="compositionally biased region" description="Polar residues" evidence="1">
    <location>
        <begin position="354"/>
        <end position="369"/>
    </location>
</feature>
<feature type="compositionally biased region" description="Basic and acidic residues" evidence="1">
    <location>
        <begin position="461"/>
        <end position="471"/>
    </location>
</feature>